<evidence type="ECO:0000256" key="1">
    <source>
        <dbReference type="ARBA" id="ARBA00022485"/>
    </source>
</evidence>
<dbReference type="PANTHER" id="PTHR32439">
    <property type="entry name" value="FERREDOXIN--NITRITE REDUCTASE, CHLOROPLASTIC"/>
    <property type="match status" value="1"/>
</dbReference>
<dbReference type="InterPro" id="IPR012798">
    <property type="entry name" value="Cbl_synth_CobG-like"/>
</dbReference>
<dbReference type="InterPro" id="IPR005117">
    <property type="entry name" value="NiRdtase/SiRdtase_haem-b_fer"/>
</dbReference>
<dbReference type="Proteomes" id="UP000311605">
    <property type="component" value="Unassembled WGS sequence"/>
</dbReference>
<feature type="domain" description="Nitrite/Sulfite reductase ferredoxin-like" evidence="8">
    <location>
        <begin position="36"/>
        <end position="83"/>
    </location>
</feature>
<keyword evidence="3" id="KW-0479">Metal-binding</keyword>
<evidence type="ECO:0000256" key="3">
    <source>
        <dbReference type="ARBA" id="ARBA00022723"/>
    </source>
</evidence>
<dbReference type="InterPro" id="IPR045854">
    <property type="entry name" value="NO2/SO3_Rdtase_4Fe4S_sf"/>
</dbReference>
<dbReference type="GO" id="GO:0046872">
    <property type="term" value="F:metal ion binding"/>
    <property type="evidence" value="ECO:0007669"/>
    <property type="project" value="UniProtKB-KW"/>
</dbReference>
<dbReference type="RefSeq" id="WP_139678967.1">
    <property type="nucleotide sequence ID" value="NZ_VDMN01000008.1"/>
</dbReference>
<dbReference type="GO" id="GO:0043818">
    <property type="term" value="F:precorrin-3B synthase activity"/>
    <property type="evidence" value="ECO:0007669"/>
    <property type="project" value="UniProtKB-EC"/>
</dbReference>
<keyword evidence="5" id="KW-0408">Iron</keyword>
<dbReference type="Gene3D" id="3.90.480.10">
    <property type="entry name" value="Sulfite Reductase Hemoprotein,Domain 2"/>
    <property type="match status" value="1"/>
</dbReference>
<dbReference type="InterPro" id="IPR051329">
    <property type="entry name" value="NIR_SIR_4Fe-4S"/>
</dbReference>
<organism evidence="9 10">
    <name type="scientific">Aliirhizobium smilacinae</name>
    <dbReference type="NCBI Taxonomy" id="1395944"/>
    <lineage>
        <taxon>Bacteria</taxon>
        <taxon>Pseudomonadati</taxon>
        <taxon>Pseudomonadota</taxon>
        <taxon>Alphaproteobacteria</taxon>
        <taxon>Hyphomicrobiales</taxon>
        <taxon>Rhizobiaceae</taxon>
        <taxon>Aliirhizobium</taxon>
    </lineage>
</organism>
<dbReference type="SUPFAM" id="SSF55124">
    <property type="entry name" value="Nitrite/Sulfite reductase N-terminal domain-like"/>
    <property type="match status" value="1"/>
</dbReference>
<keyword evidence="1" id="KW-0004">4Fe-4S</keyword>
<protein>
    <submittedName>
        <fullName evidence="9">Precorrin-3B synthase</fullName>
        <ecNumber evidence="9">1.14.13.83</ecNumber>
    </submittedName>
</protein>
<evidence type="ECO:0000256" key="5">
    <source>
        <dbReference type="ARBA" id="ARBA00023004"/>
    </source>
</evidence>
<dbReference type="NCBIfam" id="TIGR02435">
    <property type="entry name" value="CobG"/>
    <property type="match status" value="1"/>
</dbReference>
<feature type="region of interest" description="Disordered" evidence="7">
    <location>
        <begin position="211"/>
        <end position="247"/>
    </location>
</feature>
<dbReference type="Gene3D" id="3.30.413.10">
    <property type="entry name" value="Sulfite Reductase Hemoprotein, domain 1"/>
    <property type="match status" value="2"/>
</dbReference>
<keyword evidence="6" id="KW-0411">Iron-sulfur</keyword>
<evidence type="ECO:0000256" key="4">
    <source>
        <dbReference type="ARBA" id="ARBA00023002"/>
    </source>
</evidence>
<evidence type="ECO:0000256" key="7">
    <source>
        <dbReference type="SAM" id="MobiDB-lite"/>
    </source>
</evidence>
<dbReference type="AlphaFoldDB" id="A0A5C4XDN4"/>
<name>A0A5C4XDN4_9HYPH</name>
<dbReference type="PANTHER" id="PTHR32439:SF9">
    <property type="entry name" value="BLR3264 PROTEIN"/>
    <property type="match status" value="1"/>
</dbReference>
<proteinExistence type="predicted"/>
<evidence type="ECO:0000256" key="2">
    <source>
        <dbReference type="ARBA" id="ARBA00022617"/>
    </source>
</evidence>
<sequence length="462" mass="47992">MTALPLNMQRGACPALSAPMMTGDGLLARISLIEAISPEELTDICRLALKHGNGMIDISARGNLQVRGLTETSAPRLDAEIRAMSLPLRDGLAVEVPPLAGMDGSEIADPRPLAEAIREASRGITGLAPKMTVVVDGGGLLRLSDLLADIRLVALSKREWKLLLGGTEQSGFLFNVLRETLVVDTVIELLKRLASLRNKARGRDLIADLAENKKAPPAPPLSSGLSRGSASVEKTDPSQMLGTGPTMTSGNAASPFDLFPLSDGLHAVGIGPAFGQANSGNLIALCDEAARLGIKSAKPAFDHSLLFFSTEIACRALRDFAANNGFVTSATDPRGHIAACSGSPACNSATIATHEIAATAAAECADLLDGSFKLHVTGCPKGCAHPQPAALALCGTADRVSLIAQGKAADEPFAFSSFADTNATLRRLADLVRSERRPSENSAACLARIGSDRLAAAATGRP</sequence>
<keyword evidence="4 9" id="KW-0560">Oxidoreductase</keyword>
<evidence type="ECO:0000313" key="9">
    <source>
        <dbReference type="EMBL" id="TNM60504.1"/>
    </source>
</evidence>
<dbReference type="Pfam" id="PF03460">
    <property type="entry name" value="NIR_SIR_ferr"/>
    <property type="match status" value="1"/>
</dbReference>
<gene>
    <name evidence="9" type="primary">cobG</name>
    <name evidence="9" type="ORF">FHP24_24990</name>
</gene>
<dbReference type="InterPro" id="IPR036136">
    <property type="entry name" value="Nit/Sulf_reduc_fer-like_dom_sf"/>
</dbReference>
<dbReference type="EMBL" id="VDMN01000008">
    <property type="protein sequence ID" value="TNM60504.1"/>
    <property type="molecule type" value="Genomic_DNA"/>
</dbReference>
<dbReference type="OrthoDB" id="7459360at2"/>
<evidence type="ECO:0000256" key="6">
    <source>
        <dbReference type="ARBA" id="ARBA00023014"/>
    </source>
</evidence>
<dbReference type="GO" id="GO:0051539">
    <property type="term" value="F:4 iron, 4 sulfur cluster binding"/>
    <property type="evidence" value="ECO:0007669"/>
    <property type="project" value="UniProtKB-KW"/>
</dbReference>
<feature type="compositionally biased region" description="Polar residues" evidence="7">
    <location>
        <begin position="237"/>
        <end position="247"/>
    </location>
</feature>
<reference evidence="9 10" key="1">
    <citation type="submission" date="2019-06" db="EMBL/GenBank/DDBJ databases">
        <title>The draft genome of Rhizobium smilacinae PTYR-5.</title>
        <authorList>
            <person name="Liu L."/>
            <person name="Li L."/>
            <person name="Zhang X."/>
        </authorList>
    </citation>
    <scope>NUCLEOTIDE SEQUENCE [LARGE SCALE GENOMIC DNA]</scope>
    <source>
        <strain evidence="9 10">PTYR-5</strain>
    </source>
</reference>
<comment type="caution">
    <text evidence="9">The sequence shown here is derived from an EMBL/GenBank/DDBJ whole genome shotgun (WGS) entry which is preliminary data.</text>
</comment>
<evidence type="ECO:0000313" key="10">
    <source>
        <dbReference type="Proteomes" id="UP000311605"/>
    </source>
</evidence>
<evidence type="ECO:0000259" key="8">
    <source>
        <dbReference type="Pfam" id="PF03460"/>
    </source>
</evidence>
<dbReference type="SUPFAM" id="SSF56014">
    <property type="entry name" value="Nitrite and sulphite reductase 4Fe-4S domain-like"/>
    <property type="match status" value="2"/>
</dbReference>
<feature type="compositionally biased region" description="Low complexity" evidence="7">
    <location>
        <begin position="221"/>
        <end position="231"/>
    </location>
</feature>
<keyword evidence="10" id="KW-1185">Reference proteome</keyword>
<accession>A0A5C4XDN4</accession>
<keyword evidence="2" id="KW-0349">Heme</keyword>
<dbReference type="EC" id="1.14.13.83" evidence="9"/>